<keyword evidence="2" id="KW-0723">Serine/threonine-protein kinase</keyword>
<dbReference type="RefSeq" id="WP_220201925.1">
    <property type="nucleotide sequence ID" value="NZ_BNJK01000001.1"/>
</dbReference>
<evidence type="ECO:0000256" key="9">
    <source>
        <dbReference type="SAM" id="Phobius"/>
    </source>
</evidence>
<evidence type="ECO:0000256" key="8">
    <source>
        <dbReference type="SAM" id="MobiDB-lite"/>
    </source>
</evidence>
<keyword evidence="6 7" id="KW-0067">ATP-binding</keyword>
<evidence type="ECO:0000256" key="4">
    <source>
        <dbReference type="ARBA" id="ARBA00022741"/>
    </source>
</evidence>
<dbReference type="EC" id="2.7.11.1" evidence="1"/>
<dbReference type="Gene3D" id="1.10.510.10">
    <property type="entry name" value="Transferase(Phosphotransferase) domain 1"/>
    <property type="match status" value="1"/>
</dbReference>
<dbReference type="FunFam" id="1.10.510.10:FF:000021">
    <property type="entry name" value="Serine/threonine protein kinase"/>
    <property type="match status" value="1"/>
</dbReference>
<dbReference type="InterPro" id="IPR008271">
    <property type="entry name" value="Ser/Thr_kinase_AS"/>
</dbReference>
<dbReference type="SUPFAM" id="SSF56112">
    <property type="entry name" value="Protein kinase-like (PK-like)"/>
    <property type="match status" value="1"/>
</dbReference>
<dbReference type="CDD" id="cd14014">
    <property type="entry name" value="STKc_PknB_like"/>
    <property type="match status" value="1"/>
</dbReference>
<evidence type="ECO:0000259" key="10">
    <source>
        <dbReference type="PROSITE" id="PS50011"/>
    </source>
</evidence>
<feature type="transmembrane region" description="Helical" evidence="9">
    <location>
        <begin position="370"/>
        <end position="391"/>
    </location>
</feature>
<dbReference type="InterPro" id="IPR000719">
    <property type="entry name" value="Prot_kinase_dom"/>
</dbReference>
<dbReference type="Pfam" id="PF00069">
    <property type="entry name" value="Pkinase"/>
    <property type="match status" value="1"/>
</dbReference>
<reference evidence="11" key="1">
    <citation type="submission" date="2020-10" db="EMBL/GenBank/DDBJ databases">
        <title>Taxonomic study of unclassified bacteria belonging to the class Ktedonobacteria.</title>
        <authorList>
            <person name="Yabe S."/>
            <person name="Wang C.M."/>
            <person name="Zheng Y."/>
            <person name="Sakai Y."/>
            <person name="Cavaletti L."/>
            <person name="Monciardini P."/>
            <person name="Donadio S."/>
        </authorList>
    </citation>
    <scope>NUCLEOTIDE SEQUENCE</scope>
    <source>
        <strain evidence="11">ID150040</strain>
    </source>
</reference>
<keyword evidence="3" id="KW-0808">Transferase</keyword>
<feature type="domain" description="Protein kinase" evidence="10">
    <location>
        <begin position="16"/>
        <end position="285"/>
    </location>
</feature>
<dbReference type="Gene3D" id="3.30.200.20">
    <property type="entry name" value="Phosphorylase Kinase, domain 1"/>
    <property type="match status" value="1"/>
</dbReference>
<dbReference type="PROSITE" id="PS00108">
    <property type="entry name" value="PROTEIN_KINASE_ST"/>
    <property type="match status" value="1"/>
</dbReference>
<dbReference type="Proteomes" id="UP000597444">
    <property type="component" value="Unassembled WGS sequence"/>
</dbReference>
<evidence type="ECO:0000256" key="5">
    <source>
        <dbReference type="ARBA" id="ARBA00022777"/>
    </source>
</evidence>
<name>A0A8J3N007_9CHLR</name>
<dbReference type="InterPro" id="IPR011009">
    <property type="entry name" value="Kinase-like_dom_sf"/>
</dbReference>
<dbReference type="GO" id="GO:0004674">
    <property type="term" value="F:protein serine/threonine kinase activity"/>
    <property type="evidence" value="ECO:0007669"/>
    <property type="project" value="UniProtKB-KW"/>
</dbReference>
<protein>
    <recommendedName>
        <fullName evidence="1">non-specific serine/threonine protein kinase</fullName>
        <ecNumber evidence="1">2.7.11.1</ecNumber>
    </recommendedName>
</protein>
<evidence type="ECO:0000256" key="6">
    <source>
        <dbReference type="ARBA" id="ARBA00022840"/>
    </source>
</evidence>
<keyword evidence="12" id="KW-1185">Reference proteome</keyword>
<dbReference type="EMBL" id="BNJK01000001">
    <property type="protein sequence ID" value="GHO90998.1"/>
    <property type="molecule type" value="Genomic_DNA"/>
</dbReference>
<proteinExistence type="predicted"/>
<evidence type="ECO:0000313" key="12">
    <source>
        <dbReference type="Proteomes" id="UP000597444"/>
    </source>
</evidence>
<dbReference type="SMART" id="SM00220">
    <property type="entry name" value="S_TKc"/>
    <property type="match status" value="1"/>
</dbReference>
<evidence type="ECO:0000256" key="3">
    <source>
        <dbReference type="ARBA" id="ARBA00022679"/>
    </source>
</evidence>
<dbReference type="PANTHER" id="PTHR43289:SF6">
    <property type="entry name" value="SERINE_THREONINE-PROTEIN KINASE NEKL-3"/>
    <property type="match status" value="1"/>
</dbReference>
<dbReference type="GO" id="GO:0005524">
    <property type="term" value="F:ATP binding"/>
    <property type="evidence" value="ECO:0007669"/>
    <property type="project" value="UniProtKB-UniRule"/>
</dbReference>
<dbReference type="InterPro" id="IPR017441">
    <property type="entry name" value="Protein_kinase_ATP_BS"/>
</dbReference>
<feature type="region of interest" description="Disordered" evidence="8">
    <location>
        <begin position="399"/>
        <end position="432"/>
    </location>
</feature>
<keyword evidence="9" id="KW-0812">Transmembrane</keyword>
<dbReference type="PROSITE" id="PS50011">
    <property type="entry name" value="PROTEIN_KINASE_DOM"/>
    <property type="match status" value="1"/>
</dbReference>
<keyword evidence="4 7" id="KW-0547">Nucleotide-binding</keyword>
<feature type="binding site" evidence="7">
    <location>
        <position position="45"/>
    </location>
    <ligand>
        <name>ATP</name>
        <dbReference type="ChEBI" id="CHEBI:30616"/>
    </ligand>
</feature>
<dbReference type="PANTHER" id="PTHR43289">
    <property type="entry name" value="MITOGEN-ACTIVATED PROTEIN KINASE KINASE KINASE 20-RELATED"/>
    <property type="match status" value="1"/>
</dbReference>
<dbReference type="AlphaFoldDB" id="A0A8J3N007"/>
<keyword evidence="9" id="KW-0472">Membrane</keyword>
<evidence type="ECO:0000256" key="1">
    <source>
        <dbReference type="ARBA" id="ARBA00012513"/>
    </source>
</evidence>
<evidence type="ECO:0000256" key="7">
    <source>
        <dbReference type="PROSITE-ProRule" id="PRU10141"/>
    </source>
</evidence>
<organism evidence="11 12">
    <name type="scientific">Reticulibacter mediterranei</name>
    <dbReference type="NCBI Taxonomy" id="2778369"/>
    <lineage>
        <taxon>Bacteria</taxon>
        <taxon>Bacillati</taxon>
        <taxon>Chloroflexota</taxon>
        <taxon>Ktedonobacteria</taxon>
        <taxon>Ktedonobacterales</taxon>
        <taxon>Reticulibacteraceae</taxon>
        <taxon>Reticulibacter</taxon>
    </lineage>
</organism>
<accession>A0A8J3N007</accession>
<comment type="caution">
    <text evidence="11">The sequence shown here is derived from an EMBL/GenBank/DDBJ whole genome shotgun (WGS) entry which is preliminary data.</text>
</comment>
<dbReference type="Gene3D" id="2.60.120.560">
    <property type="entry name" value="Exo-inulinase, domain 1"/>
    <property type="match status" value="1"/>
</dbReference>
<sequence length="625" mass="67565">MTSNTGDLTGKTLGTCVLERLLGHGGMGVVYLAQQTRPARRVAVKIMLPQFAPSSEIYQEFLARFRREADVIARLEHIHIMPIYEYGEQDGLAYLVMPYLTGGSLRDVLAHRGRLPLSEVISYIDQAASALDYAHKHGVIHRDLKPANFLLHADGRLVLADFGIARILDNDINAFQTLTATGSMVGTPEYMAPEMARGEVIDYRADIYELGIVLFQLLSGHAPFTGNTPYAVAIKHLQDPLPLLHPVNPSIPTEVDTVIQKATAKQREKRYASAQELARALHQAAATSIVKQSEEDLEQSIPPTQLSAPLVDSTIRAGETPAALIPPPPPVMQSFPDNGMRNKAAQAQTYTTPVYPSPTPHPTSGQRPPWWIFIGILLILVLFVGGILIGLHLNRSSASITPTPSATTAKKGTPTAKTGTTTGQPTSAATTPPATFPVGTLLYSTNSPGQHCDTHGGMWNDYNGVQIGCLGNAARISSTAQTASLQGTFFTQLPDQAYPANYVVQVQLQQEQYSQGDFGIYFRNQPGKQQGVYTFLIHPDRTWSANVYDNTTGNPTKLTGGNFGDAYAPITLAVIVNGQQFTFYANGTMLGKISDTSYSNGTAGIAVDQGVRVVVSNFALYTPES</sequence>
<evidence type="ECO:0000313" key="11">
    <source>
        <dbReference type="EMBL" id="GHO90998.1"/>
    </source>
</evidence>
<dbReference type="PROSITE" id="PS00107">
    <property type="entry name" value="PROTEIN_KINASE_ATP"/>
    <property type="match status" value="1"/>
</dbReference>
<keyword evidence="5" id="KW-0418">Kinase</keyword>
<evidence type="ECO:0000256" key="2">
    <source>
        <dbReference type="ARBA" id="ARBA00022527"/>
    </source>
</evidence>
<keyword evidence="9" id="KW-1133">Transmembrane helix</keyword>
<gene>
    <name evidence="11" type="ORF">KSF_010460</name>
</gene>